<accession>A0A7W6G4X8</accession>
<proteinExistence type="predicted"/>
<dbReference type="Pfam" id="PF00392">
    <property type="entry name" value="GntR"/>
    <property type="match status" value="1"/>
</dbReference>
<dbReference type="InterPro" id="IPR000524">
    <property type="entry name" value="Tscrpt_reg_HTH_GntR"/>
</dbReference>
<evidence type="ECO:0000313" key="6">
    <source>
        <dbReference type="Proteomes" id="UP000548867"/>
    </source>
</evidence>
<dbReference type="SUPFAM" id="SSF48008">
    <property type="entry name" value="GntR ligand-binding domain-like"/>
    <property type="match status" value="1"/>
</dbReference>
<dbReference type="GO" id="GO:0003677">
    <property type="term" value="F:DNA binding"/>
    <property type="evidence" value="ECO:0007669"/>
    <property type="project" value="UniProtKB-KW"/>
</dbReference>
<evidence type="ECO:0000256" key="2">
    <source>
        <dbReference type="ARBA" id="ARBA00023125"/>
    </source>
</evidence>
<dbReference type="PANTHER" id="PTHR43537:SF5">
    <property type="entry name" value="UXU OPERON TRANSCRIPTIONAL REGULATOR"/>
    <property type="match status" value="1"/>
</dbReference>
<keyword evidence="1" id="KW-0805">Transcription regulation</keyword>
<dbReference type="SMART" id="SM00345">
    <property type="entry name" value="HTH_GNTR"/>
    <property type="match status" value="1"/>
</dbReference>
<dbReference type="InterPro" id="IPR011711">
    <property type="entry name" value="GntR_C"/>
</dbReference>
<feature type="domain" description="HTH gntR-type" evidence="4">
    <location>
        <begin position="13"/>
        <end position="79"/>
    </location>
</feature>
<evidence type="ECO:0000256" key="3">
    <source>
        <dbReference type="ARBA" id="ARBA00023163"/>
    </source>
</evidence>
<dbReference type="Gene3D" id="1.10.10.10">
    <property type="entry name" value="Winged helix-like DNA-binding domain superfamily/Winged helix DNA-binding domain"/>
    <property type="match status" value="1"/>
</dbReference>
<organism evidence="5 6">
    <name type="scientific">Novosphingobium sediminicola</name>
    <dbReference type="NCBI Taxonomy" id="563162"/>
    <lineage>
        <taxon>Bacteria</taxon>
        <taxon>Pseudomonadati</taxon>
        <taxon>Pseudomonadota</taxon>
        <taxon>Alphaproteobacteria</taxon>
        <taxon>Sphingomonadales</taxon>
        <taxon>Sphingomonadaceae</taxon>
        <taxon>Novosphingobium</taxon>
    </lineage>
</organism>
<evidence type="ECO:0000256" key="1">
    <source>
        <dbReference type="ARBA" id="ARBA00023015"/>
    </source>
</evidence>
<evidence type="ECO:0000313" key="5">
    <source>
        <dbReference type="EMBL" id="MBB3953698.1"/>
    </source>
</evidence>
<dbReference type="Gene3D" id="1.20.120.530">
    <property type="entry name" value="GntR ligand-binding domain-like"/>
    <property type="match status" value="1"/>
</dbReference>
<dbReference type="EMBL" id="JACIDX010000002">
    <property type="protein sequence ID" value="MBB3953698.1"/>
    <property type="molecule type" value="Genomic_DNA"/>
</dbReference>
<keyword evidence="3" id="KW-0804">Transcription</keyword>
<comment type="caution">
    <text evidence="5">The sequence shown here is derived from an EMBL/GenBank/DDBJ whole genome shotgun (WGS) entry which is preliminary data.</text>
</comment>
<sequence>MSTSDKIVPVTPSSGSPDIYQTVLKRIQRGEIKDGERIVDTAIAAEFGVSRMPARQALLLLVHEGYLVGTTRGFALPQLSDQDVAEIFEVRLQLEPRAAGSACPLLEAEHLVALRKAYELAAAAQAAGDTEGLMDANSQFRQVWLDVVPNKRMAASIQRFVDQVLIVRRRTVIDPGAQKLVVELTLDLLYAFERRDGLRVHDLMIGFINEARDIYFASDSAADVDARRGKAKAAGG</sequence>
<dbReference type="InterPro" id="IPR008920">
    <property type="entry name" value="TF_FadR/GntR_C"/>
</dbReference>
<keyword evidence="2 5" id="KW-0238">DNA-binding</keyword>
<dbReference type="Proteomes" id="UP000548867">
    <property type="component" value="Unassembled WGS sequence"/>
</dbReference>
<reference evidence="5 6" key="1">
    <citation type="submission" date="2020-08" db="EMBL/GenBank/DDBJ databases">
        <title>Genomic Encyclopedia of Type Strains, Phase IV (KMG-IV): sequencing the most valuable type-strain genomes for metagenomic binning, comparative biology and taxonomic classification.</title>
        <authorList>
            <person name="Goeker M."/>
        </authorList>
    </citation>
    <scope>NUCLEOTIDE SEQUENCE [LARGE SCALE GENOMIC DNA]</scope>
    <source>
        <strain evidence="5 6">DSM 27057</strain>
    </source>
</reference>
<dbReference type="GO" id="GO:0003700">
    <property type="term" value="F:DNA-binding transcription factor activity"/>
    <property type="evidence" value="ECO:0007669"/>
    <property type="project" value="InterPro"/>
</dbReference>
<dbReference type="PROSITE" id="PS50949">
    <property type="entry name" value="HTH_GNTR"/>
    <property type="match status" value="1"/>
</dbReference>
<dbReference type="InterPro" id="IPR036390">
    <property type="entry name" value="WH_DNA-bd_sf"/>
</dbReference>
<gene>
    <name evidence="5" type="ORF">GGR38_000625</name>
</gene>
<dbReference type="InterPro" id="IPR036388">
    <property type="entry name" value="WH-like_DNA-bd_sf"/>
</dbReference>
<evidence type="ECO:0000259" key="4">
    <source>
        <dbReference type="PROSITE" id="PS50949"/>
    </source>
</evidence>
<dbReference type="SUPFAM" id="SSF46785">
    <property type="entry name" value="Winged helix' DNA-binding domain"/>
    <property type="match status" value="1"/>
</dbReference>
<name>A0A7W6G4X8_9SPHN</name>
<dbReference type="RefSeq" id="WP_183622545.1">
    <property type="nucleotide sequence ID" value="NZ_JACIDX010000002.1"/>
</dbReference>
<keyword evidence="6" id="KW-1185">Reference proteome</keyword>
<dbReference type="AlphaFoldDB" id="A0A7W6G4X8"/>
<protein>
    <submittedName>
        <fullName evidence="5">DNA-binding GntR family transcriptional regulator</fullName>
    </submittedName>
</protein>
<dbReference type="PANTHER" id="PTHR43537">
    <property type="entry name" value="TRANSCRIPTIONAL REGULATOR, GNTR FAMILY"/>
    <property type="match status" value="1"/>
</dbReference>
<dbReference type="SMART" id="SM00895">
    <property type="entry name" value="FCD"/>
    <property type="match status" value="1"/>
</dbReference>
<dbReference type="Pfam" id="PF07729">
    <property type="entry name" value="FCD"/>
    <property type="match status" value="1"/>
</dbReference>